<keyword evidence="3" id="KW-1185">Reference proteome</keyword>
<organism evidence="2 3">
    <name type="scientific">Hydrogenivirga caldilitoris</name>
    <dbReference type="NCBI Taxonomy" id="246264"/>
    <lineage>
        <taxon>Bacteria</taxon>
        <taxon>Pseudomonadati</taxon>
        <taxon>Aquificota</taxon>
        <taxon>Aquificia</taxon>
        <taxon>Aquificales</taxon>
        <taxon>Aquificaceae</taxon>
        <taxon>Hydrogenivirga</taxon>
    </lineage>
</organism>
<dbReference type="Pfam" id="PF13899">
    <property type="entry name" value="Thioredoxin_7"/>
    <property type="match status" value="1"/>
</dbReference>
<dbReference type="InterPro" id="IPR013766">
    <property type="entry name" value="Thioredoxin_domain"/>
</dbReference>
<proteinExistence type="predicted"/>
<dbReference type="EMBL" id="RCCJ01000001">
    <property type="protein sequence ID" value="RLJ71441.1"/>
    <property type="molecule type" value="Genomic_DNA"/>
</dbReference>
<dbReference type="Gene3D" id="3.40.30.10">
    <property type="entry name" value="Glutaredoxin"/>
    <property type="match status" value="1"/>
</dbReference>
<protein>
    <submittedName>
        <fullName evidence="2">Thioredoxin-related protein</fullName>
    </submittedName>
</protein>
<evidence type="ECO:0000313" key="3">
    <source>
        <dbReference type="Proteomes" id="UP000267841"/>
    </source>
</evidence>
<feature type="domain" description="Thioredoxin" evidence="1">
    <location>
        <begin position="4"/>
        <end position="131"/>
    </location>
</feature>
<gene>
    <name evidence="2" type="ORF">BCF55_1743</name>
</gene>
<evidence type="ECO:0000259" key="1">
    <source>
        <dbReference type="PROSITE" id="PS51352"/>
    </source>
</evidence>
<dbReference type="Proteomes" id="UP000267841">
    <property type="component" value="Unassembled WGS sequence"/>
</dbReference>
<dbReference type="AlphaFoldDB" id="A0A497XT47"/>
<name>A0A497XT47_9AQUI</name>
<dbReference type="OrthoDB" id="5372481at2"/>
<dbReference type="RefSeq" id="WP_121012830.1">
    <property type="nucleotide sequence ID" value="NZ_RCCJ01000001.1"/>
</dbReference>
<sequence length="138" mass="16018">MLRILVLLIIGISTLSSAQVEGWVTDFKRGVELAKAQGKEVLLYFYGEHCPYCLQMEEFVLGDPDVDRYIRERFIVVSLNINSSEELNRKFGVYGTPHFVIYDPNYDRIVLSIFGSREREDFLNLLTRACKKTSLRRC</sequence>
<dbReference type="PROSITE" id="PS51352">
    <property type="entry name" value="THIOREDOXIN_2"/>
    <property type="match status" value="1"/>
</dbReference>
<dbReference type="InterPro" id="IPR036249">
    <property type="entry name" value="Thioredoxin-like_sf"/>
</dbReference>
<dbReference type="SUPFAM" id="SSF52833">
    <property type="entry name" value="Thioredoxin-like"/>
    <property type="match status" value="1"/>
</dbReference>
<reference evidence="2 3" key="1">
    <citation type="submission" date="2018-10" db="EMBL/GenBank/DDBJ databases">
        <title>Genomic Encyclopedia of Archaeal and Bacterial Type Strains, Phase II (KMG-II): from individual species to whole genera.</title>
        <authorList>
            <person name="Goeker M."/>
        </authorList>
    </citation>
    <scope>NUCLEOTIDE SEQUENCE [LARGE SCALE GENOMIC DNA]</scope>
    <source>
        <strain evidence="2 3">DSM 16510</strain>
    </source>
</reference>
<accession>A0A497XT47</accession>
<comment type="caution">
    <text evidence="2">The sequence shown here is derived from an EMBL/GenBank/DDBJ whole genome shotgun (WGS) entry which is preliminary data.</text>
</comment>
<evidence type="ECO:0000313" key="2">
    <source>
        <dbReference type="EMBL" id="RLJ71441.1"/>
    </source>
</evidence>